<name>A0A0L6V6M0_9BASI</name>
<keyword evidence="2" id="KW-1185">Reference proteome</keyword>
<organism evidence="1 2">
    <name type="scientific">Puccinia sorghi</name>
    <dbReference type="NCBI Taxonomy" id="27349"/>
    <lineage>
        <taxon>Eukaryota</taxon>
        <taxon>Fungi</taxon>
        <taxon>Dikarya</taxon>
        <taxon>Basidiomycota</taxon>
        <taxon>Pucciniomycotina</taxon>
        <taxon>Pucciniomycetes</taxon>
        <taxon>Pucciniales</taxon>
        <taxon>Pucciniaceae</taxon>
        <taxon>Puccinia</taxon>
    </lineage>
</organism>
<dbReference type="EMBL" id="LAVV01007359">
    <property type="protein sequence ID" value="KNZ56197.1"/>
    <property type="molecule type" value="Genomic_DNA"/>
</dbReference>
<gene>
    <name evidence="1" type="ORF">VP01_2470g4</name>
</gene>
<evidence type="ECO:0000313" key="2">
    <source>
        <dbReference type="Proteomes" id="UP000037035"/>
    </source>
</evidence>
<proteinExistence type="predicted"/>
<dbReference type="VEuPathDB" id="FungiDB:VP01_2470g4"/>
<accession>A0A0L6V6M0</accession>
<protein>
    <submittedName>
        <fullName evidence="1">Uncharacterized protein</fullName>
    </submittedName>
</protein>
<sequence>MERCKKHEYSQNHAEKKKIWEANKYKHCTMPSYPNPVFVRLDISLQSTRTLANACQNYDVNECYIGGSLLLLIPVLR</sequence>
<evidence type="ECO:0000313" key="1">
    <source>
        <dbReference type="EMBL" id="KNZ56197.1"/>
    </source>
</evidence>
<dbReference type="Proteomes" id="UP000037035">
    <property type="component" value="Unassembled WGS sequence"/>
</dbReference>
<reference evidence="1 2" key="1">
    <citation type="submission" date="2015-08" db="EMBL/GenBank/DDBJ databases">
        <title>Next Generation Sequencing and Analysis of the Genome of Puccinia sorghi L Schw, the Causal Agent of Maize Common Rust.</title>
        <authorList>
            <person name="Rochi L."/>
            <person name="Burguener G."/>
            <person name="Darino M."/>
            <person name="Turjanski A."/>
            <person name="Kreff E."/>
            <person name="Dieguez M.J."/>
            <person name="Sacco F."/>
        </authorList>
    </citation>
    <scope>NUCLEOTIDE SEQUENCE [LARGE SCALE GENOMIC DNA]</scope>
    <source>
        <strain evidence="1 2">RO10H11247</strain>
    </source>
</reference>
<dbReference type="AlphaFoldDB" id="A0A0L6V6M0"/>
<comment type="caution">
    <text evidence="1">The sequence shown here is derived from an EMBL/GenBank/DDBJ whole genome shotgun (WGS) entry which is preliminary data.</text>
</comment>